<proteinExistence type="predicted"/>
<feature type="compositionally biased region" description="Basic and acidic residues" evidence="1">
    <location>
        <begin position="11"/>
        <end position="20"/>
    </location>
</feature>
<protein>
    <submittedName>
        <fullName evidence="2">Uncharacterized protein</fullName>
    </submittedName>
</protein>
<dbReference type="EMBL" id="KQ965787">
    <property type="protein sequence ID" value="KXS12515.1"/>
    <property type="molecule type" value="Genomic_DNA"/>
</dbReference>
<evidence type="ECO:0000256" key="1">
    <source>
        <dbReference type="SAM" id="MobiDB-lite"/>
    </source>
</evidence>
<accession>A0A139A7U6</accession>
<keyword evidence="3" id="KW-1185">Reference proteome</keyword>
<organism evidence="2 3">
    <name type="scientific">Gonapodya prolifera (strain JEL478)</name>
    <name type="common">Monoblepharis prolifera</name>
    <dbReference type="NCBI Taxonomy" id="1344416"/>
    <lineage>
        <taxon>Eukaryota</taxon>
        <taxon>Fungi</taxon>
        <taxon>Fungi incertae sedis</taxon>
        <taxon>Chytridiomycota</taxon>
        <taxon>Chytridiomycota incertae sedis</taxon>
        <taxon>Monoblepharidomycetes</taxon>
        <taxon>Monoblepharidales</taxon>
        <taxon>Gonapodyaceae</taxon>
        <taxon>Gonapodya</taxon>
    </lineage>
</organism>
<sequence length="134" mass="14622">MLSVGSGVGACDEREGRGVRAETVSIQDRARASPPRPNSTVSGEHDRRPLQHWPFRPPRHPTFDPRPTTAVLSSPRLSTMPTPLLVTFDLVPSALEPSPTDPTPFLTPLSGTPLSTHTHPPQPQPHHFHTALLE</sequence>
<gene>
    <name evidence="2" type="ORF">M427DRAFT_157274</name>
</gene>
<dbReference type="AlphaFoldDB" id="A0A139A7U6"/>
<feature type="region of interest" description="Disordered" evidence="1">
    <location>
        <begin position="94"/>
        <end position="134"/>
    </location>
</feature>
<evidence type="ECO:0000313" key="3">
    <source>
        <dbReference type="Proteomes" id="UP000070544"/>
    </source>
</evidence>
<feature type="region of interest" description="Disordered" evidence="1">
    <location>
        <begin position="1"/>
        <end position="76"/>
    </location>
</feature>
<reference evidence="2 3" key="1">
    <citation type="journal article" date="2015" name="Genome Biol. Evol.">
        <title>Phylogenomic analyses indicate that early fungi evolved digesting cell walls of algal ancestors of land plants.</title>
        <authorList>
            <person name="Chang Y."/>
            <person name="Wang S."/>
            <person name="Sekimoto S."/>
            <person name="Aerts A.L."/>
            <person name="Choi C."/>
            <person name="Clum A."/>
            <person name="LaButti K.M."/>
            <person name="Lindquist E.A."/>
            <person name="Yee Ngan C."/>
            <person name="Ohm R.A."/>
            <person name="Salamov A.A."/>
            <person name="Grigoriev I.V."/>
            <person name="Spatafora J.W."/>
            <person name="Berbee M.L."/>
        </authorList>
    </citation>
    <scope>NUCLEOTIDE SEQUENCE [LARGE SCALE GENOMIC DNA]</scope>
    <source>
        <strain evidence="2 3">JEL478</strain>
    </source>
</reference>
<dbReference type="Proteomes" id="UP000070544">
    <property type="component" value="Unassembled WGS sequence"/>
</dbReference>
<evidence type="ECO:0000313" key="2">
    <source>
        <dbReference type="EMBL" id="KXS12515.1"/>
    </source>
</evidence>
<name>A0A139A7U6_GONPJ</name>